<evidence type="ECO:0000256" key="3">
    <source>
        <dbReference type="ARBA" id="ARBA00022692"/>
    </source>
</evidence>
<dbReference type="InterPro" id="IPR000620">
    <property type="entry name" value="EamA_dom"/>
</dbReference>
<evidence type="ECO:0000256" key="2">
    <source>
        <dbReference type="ARBA" id="ARBA00009853"/>
    </source>
</evidence>
<keyword evidence="9" id="KW-1185">Reference proteome</keyword>
<feature type="domain" description="EamA" evidence="7">
    <location>
        <begin position="11"/>
        <end position="145"/>
    </location>
</feature>
<dbReference type="AlphaFoldDB" id="A0A1X7AC95"/>
<organism evidence="8 9">
    <name type="scientific">Ruegeria meonggei</name>
    <dbReference type="NCBI Taxonomy" id="1446476"/>
    <lineage>
        <taxon>Bacteria</taxon>
        <taxon>Pseudomonadati</taxon>
        <taxon>Pseudomonadota</taxon>
        <taxon>Alphaproteobacteria</taxon>
        <taxon>Rhodobacterales</taxon>
        <taxon>Roseobacteraceae</taxon>
        <taxon>Ruegeria</taxon>
    </lineage>
</organism>
<dbReference type="Pfam" id="PF00892">
    <property type="entry name" value="EamA"/>
    <property type="match status" value="2"/>
</dbReference>
<accession>A0A1X7AC95</accession>
<comment type="similarity">
    <text evidence="2">Belongs to the drug/metabolite transporter (DMT) superfamily. 10 TMS drug/metabolite exporter (DME) (TC 2.A.7.3) family.</text>
</comment>
<evidence type="ECO:0000256" key="1">
    <source>
        <dbReference type="ARBA" id="ARBA00004141"/>
    </source>
</evidence>
<feature type="transmembrane region" description="Helical" evidence="6">
    <location>
        <begin position="129"/>
        <end position="146"/>
    </location>
</feature>
<dbReference type="GO" id="GO:0016020">
    <property type="term" value="C:membrane"/>
    <property type="evidence" value="ECO:0007669"/>
    <property type="project" value="UniProtKB-SubCell"/>
</dbReference>
<evidence type="ECO:0000259" key="7">
    <source>
        <dbReference type="Pfam" id="PF00892"/>
    </source>
</evidence>
<gene>
    <name evidence="8" type="ORF">RUM8411_04121</name>
</gene>
<dbReference type="SUPFAM" id="SSF103481">
    <property type="entry name" value="Multidrug resistance efflux transporter EmrE"/>
    <property type="match status" value="2"/>
</dbReference>
<evidence type="ECO:0000313" key="8">
    <source>
        <dbReference type="EMBL" id="SLN75102.1"/>
    </source>
</evidence>
<dbReference type="RefSeq" id="WP_085824629.1">
    <property type="nucleotide sequence ID" value="NZ_FWFP01000015.1"/>
</dbReference>
<evidence type="ECO:0000256" key="4">
    <source>
        <dbReference type="ARBA" id="ARBA00022989"/>
    </source>
</evidence>
<name>A0A1X7AC95_9RHOB</name>
<evidence type="ECO:0000313" key="9">
    <source>
        <dbReference type="Proteomes" id="UP000193778"/>
    </source>
</evidence>
<dbReference type="EMBL" id="FWFP01000015">
    <property type="protein sequence ID" value="SLN75102.1"/>
    <property type="molecule type" value="Genomic_DNA"/>
</dbReference>
<feature type="transmembrane region" description="Helical" evidence="6">
    <location>
        <begin position="267"/>
        <end position="286"/>
    </location>
</feature>
<dbReference type="PANTHER" id="PTHR22911:SF6">
    <property type="entry name" value="SOLUTE CARRIER FAMILY 35 MEMBER G1"/>
    <property type="match status" value="1"/>
</dbReference>
<feature type="transmembrane region" description="Helical" evidence="6">
    <location>
        <begin position="78"/>
        <end position="98"/>
    </location>
</feature>
<feature type="transmembrane region" description="Helical" evidence="6">
    <location>
        <begin position="241"/>
        <end position="261"/>
    </location>
</feature>
<evidence type="ECO:0000256" key="5">
    <source>
        <dbReference type="ARBA" id="ARBA00023136"/>
    </source>
</evidence>
<protein>
    <submittedName>
        <fullName evidence="8">EamA-like transporter family protein</fullName>
    </submittedName>
</protein>
<feature type="transmembrane region" description="Helical" evidence="6">
    <location>
        <begin position="152"/>
        <end position="173"/>
    </location>
</feature>
<sequence>MTPARQNPPLAALLIVAASAFIAGTTLLAKALGTDTLGPALHPMQISHGRFLFAFLVIASAVGILRPKLRRPHWGLHIGRTSFGWVGITLMFASVAFIPIADATAISFLNPVFAMVLAIPLLKEGVGPWRWLAAGVALIGALILLRPTPESFQPAALLALTAAAMIGMELIFIKKLSGREIPIQILLINNAMGLTIASVAVSFVFQMPTPQQWAALAGIGMLMACAQTCFVNGMARADASFVAPISYATLIFAAIYDFAVFDVTPDVISQIGSAIILMGGLILVWREALHRQALRR</sequence>
<feature type="transmembrane region" description="Helical" evidence="6">
    <location>
        <begin position="213"/>
        <end position="234"/>
    </location>
</feature>
<dbReference type="OrthoDB" id="9812899at2"/>
<keyword evidence="3 6" id="KW-0812">Transmembrane</keyword>
<keyword evidence="4 6" id="KW-1133">Transmembrane helix</keyword>
<feature type="domain" description="EamA" evidence="7">
    <location>
        <begin position="155"/>
        <end position="284"/>
    </location>
</feature>
<feature type="transmembrane region" description="Helical" evidence="6">
    <location>
        <begin position="185"/>
        <end position="207"/>
    </location>
</feature>
<dbReference type="InterPro" id="IPR037185">
    <property type="entry name" value="EmrE-like"/>
</dbReference>
<proteinExistence type="inferred from homology"/>
<dbReference type="PANTHER" id="PTHR22911">
    <property type="entry name" value="ACYL-MALONYL CONDENSING ENZYME-RELATED"/>
    <property type="match status" value="1"/>
</dbReference>
<dbReference type="Proteomes" id="UP000193778">
    <property type="component" value="Unassembled WGS sequence"/>
</dbReference>
<feature type="transmembrane region" description="Helical" evidence="6">
    <location>
        <begin position="49"/>
        <end position="66"/>
    </location>
</feature>
<evidence type="ECO:0000256" key="6">
    <source>
        <dbReference type="SAM" id="Phobius"/>
    </source>
</evidence>
<comment type="subcellular location">
    <subcellularLocation>
        <location evidence="1">Membrane</location>
        <topology evidence="1">Multi-pass membrane protein</topology>
    </subcellularLocation>
</comment>
<keyword evidence="5 6" id="KW-0472">Membrane</keyword>
<reference evidence="9" key="1">
    <citation type="submission" date="2017-03" db="EMBL/GenBank/DDBJ databases">
        <authorList>
            <person name="Rodrigo-Torres L."/>
            <person name="Arahal R.D."/>
            <person name="Lucena T."/>
        </authorList>
    </citation>
    <scope>NUCLEOTIDE SEQUENCE [LARGE SCALE GENOMIC DNA]</scope>
    <source>
        <strain evidence="9">CECT 8411</strain>
    </source>
</reference>
<feature type="transmembrane region" description="Helical" evidence="6">
    <location>
        <begin position="104"/>
        <end position="122"/>
    </location>
</feature>